<gene>
    <name evidence="2" type="ORF">GCM10011430_13620</name>
</gene>
<keyword evidence="1" id="KW-1133">Transmembrane helix</keyword>
<organism evidence="2 3">
    <name type="scientific">Oxalicibacterium solurbis</name>
    <dbReference type="NCBI Taxonomy" id="69280"/>
    <lineage>
        <taxon>Bacteria</taxon>
        <taxon>Pseudomonadati</taxon>
        <taxon>Pseudomonadota</taxon>
        <taxon>Betaproteobacteria</taxon>
        <taxon>Burkholderiales</taxon>
        <taxon>Oxalobacteraceae</taxon>
        <taxon>Oxalicibacterium</taxon>
    </lineage>
</organism>
<evidence type="ECO:0008006" key="4">
    <source>
        <dbReference type="Google" id="ProtNLM"/>
    </source>
</evidence>
<sequence length="337" mass="37437">MATSVAIFFRRFRQRFARRLLKLRDAEPGEVVLNQRRVFILPTRAGLVFGVMLVVLFIASVNYNLGLGFILTFLLAGCAVIDMHLTHRNLAQLHLSPGRTAPVFAGEEAQFELHLHNRRAHDRYAILLGFIDTDNAIEHAIDVAAHAASNVTLSASTHERGWMPAPRIRLQTRFPLGLMRAWSYWKPDLRALVYPHPEDDAPPLPLMQGEREDGRGAAGHDDFAGIRPYQAGDSPRLLAWRQIARTESSALIAKQFEGGASSELSLDFARLPRTMDVELRLSRMTRWVLMAEARGLPYAFRLDNLHFPPAVGPAHQAACLQALALHGLHAGDDGAGA</sequence>
<dbReference type="PANTHER" id="PTHR34351">
    <property type="entry name" value="SLR1927 PROTEIN-RELATED"/>
    <property type="match status" value="1"/>
</dbReference>
<comment type="caution">
    <text evidence="2">The sequence shown here is derived from an EMBL/GenBank/DDBJ whole genome shotgun (WGS) entry which is preliminary data.</text>
</comment>
<dbReference type="AlphaFoldDB" id="A0A8J3B325"/>
<dbReference type="PANTHER" id="PTHR34351:SF1">
    <property type="entry name" value="SLR1927 PROTEIN"/>
    <property type="match status" value="1"/>
</dbReference>
<dbReference type="Proteomes" id="UP000627205">
    <property type="component" value="Unassembled WGS sequence"/>
</dbReference>
<protein>
    <recommendedName>
        <fullName evidence="4">DUF58 domain-containing protein</fullName>
    </recommendedName>
</protein>
<evidence type="ECO:0000313" key="3">
    <source>
        <dbReference type="Proteomes" id="UP000627205"/>
    </source>
</evidence>
<reference evidence="2" key="2">
    <citation type="submission" date="2020-09" db="EMBL/GenBank/DDBJ databases">
        <authorList>
            <person name="Sun Q."/>
            <person name="Sedlacek I."/>
        </authorList>
    </citation>
    <scope>NUCLEOTIDE SEQUENCE</scope>
    <source>
        <strain evidence="2">CCM 7664</strain>
    </source>
</reference>
<keyword evidence="1" id="KW-0812">Transmembrane</keyword>
<name>A0A8J3B325_9BURK</name>
<feature type="transmembrane region" description="Helical" evidence="1">
    <location>
        <begin position="38"/>
        <end position="59"/>
    </location>
</feature>
<proteinExistence type="predicted"/>
<evidence type="ECO:0000256" key="1">
    <source>
        <dbReference type="SAM" id="Phobius"/>
    </source>
</evidence>
<reference evidence="2" key="1">
    <citation type="journal article" date="2014" name="Int. J. Syst. Evol. Microbiol.">
        <title>Complete genome sequence of Corynebacterium casei LMG S-19264T (=DSM 44701T), isolated from a smear-ripened cheese.</title>
        <authorList>
            <consortium name="US DOE Joint Genome Institute (JGI-PGF)"/>
            <person name="Walter F."/>
            <person name="Albersmeier A."/>
            <person name="Kalinowski J."/>
            <person name="Ruckert C."/>
        </authorList>
    </citation>
    <scope>NUCLEOTIDE SEQUENCE</scope>
    <source>
        <strain evidence="2">CCM 7664</strain>
    </source>
</reference>
<accession>A0A8J3B325</accession>
<dbReference type="EMBL" id="BMDP01000002">
    <property type="protein sequence ID" value="GGI54188.1"/>
    <property type="molecule type" value="Genomic_DNA"/>
</dbReference>
<keyword evidence="1" id="KW-0472">Membrane</keyword>
<evidence type="ECO:0000313" key="2">
    <source>
        <dbReference type="EMBL" id="GGI54188.1"/>
    </source>
</evidence>
<keyword evidence="3" id="KW-1185">Reference proteome</keyword>